<dbReference type="PROSITE" id="PS51462">
    <property type="entry name" value="NUDIX"/>
    <property type="match status" value="1"/>
</dbReference>
<organism evidence="2 3">
    <name type="scientific">Penicillium cf. viridicatum</name>
    <dbReference type="NCBI Taxonomy" id="2972119"/>
    <lineage>
        <taxon>Eukaryota</taxon>
        <taxon>Fungi</taxon>
        <taxon>Dikarya</taxon>
        <taxon>Ascomycota</taxon>
        <taxon>Pezizomycotina</taxon>
        <taxon>Eurotiomycetes</taxon>
        <taxon>Eurotiomycetidae</taxon>
        <taxon>Eurotiales</taxon>
        <taxon>Aspergillaceae</taxon>
        <taxon>Penicillium</taxon>
    </lineage>
</organism>
<keyword evidence="3" id="KW-1185">Reference proteome</keyword>
<feature type="domain" description="Nudix hydrolase" evidence="1">
    <location>
        <begin position="40"/>
        <end position="205"/>
    </location>
</feature>
<dbReference type="EMBL" id="JAPQKQ010000003">
    <property type="protein sequence ID" value="KAJ5203003.1"/>
    <property type="molecule type" value="Genomic_DNA"/>
</dbReference>
<dbReference type="Proteomes" id="UP001150942">
    <property type="component" value="Unassembled WGS sequence"/>
</dbReference>
<name>A0A9W9MKH7_9EURO</name>
<evidence type="ECO:0000313" key="2">
    <source>
        <dbReference type="EMBL" id="KAJ5203003.1"/>
    </source>
</evidence>
<protein>
    <recommendedName>
        <fullName evidence="1">Nudix hydrolase domain-containing protein</fullName>
    </recommendedName>
</protein>
<reference evidence="2" key="1">
    <citation type="submission" date="2022-11" db="EMBL/GenBank/DDBJ databases">
        <authorList>
            <person name="Petersen C."/>
        </authorList>
    </citation>
    <scope>NUCLEOTIDE SEQUENCE</scope>
    <source>
        <strain evidence="2">IBT 20477</strain>
    </source>
</reference>
<evidence type="ECO:0000259" key="1">
    <source>
        <dbReference type="PROSITE" id="PS51462"/>
    </source>
</evidence>
<sequence>MSAAEILKRAYRIIMGFSIIPVEEIDIPFVDLQAQQPDIERFSASALIFLVDHHEPHTAYVLLCQRALLGKDEKGNGKENSWAFSWEPPGGSQEIFDKTILNTAKRETEEEVNLHGSRVASQVYRDSWMHKGVPMARYTFPLEVDEQLKVQRTWCDRKQQPVGRNEGPIRLREDEHLDYCWATEAQIRDSPSYDGKDPQHQRGLVMLESKKDMILDAFMRLKNSQLDMTYALSMD</sequence>
<dbReference type="InterPro" id="IPR000086">
    <property type="entry name" value="NUDIX_hydrolase_dom"/>
</dbReference>
<dbReference type="SUPFAM" id="SSF55811">
    <property type="entry name" value="Nudix"/>
    <property type="match status" value="1"/>
</dbReference>
<gene>
    <name evidence="2" type="ORF">N7449_005082</name>
</gene>
<dbReference type="Gene3D" id="3.90.79.10">
    <property type="entry name" value="Nucleoside Triphosphate Pyrophosphohydrolase"/>
    <property type="match status" value="1"/>
</dbReference>
<dbReference type="AlphaFoldDB" id="A0A9W9MKH7"/>
<dbReference type="OrthoDB" id="276276at2759"/>
<dbReference type="InterPro" id="IPR015797">
    <property type="entry name" value="NUDIX_hydrolase-like_dom_sf"/>
</dbReference>
<accession>A0A9W9MKH7</accession>
<evidence type="ECO:0000313" key="3">
    <source>
        <dbReference type="Proteomes" id="UP001150942"/>
    </source>
</evidence>
<reference evidence="2" key="2">
    <citation type="journal article" date="2023" name="IMA Fungus">
        <title>Comparative genomic study of the Penicillium genus elucidates a diverse pangenome and 15 lateral gene transfer events.</title>
        <authorList>
            <person name="Petersen C."/>
            <person name="Sorensen T."/>
            <person name="Nielsen M.R."/>
            <person name="Sondergaard T.E."/>
            <person name="Sorensen J.L."/>
            <person name="Fitzpatrick D.A."/>
            <person name="Frisvad J.C."/>
            <person name="Nielsen K.L."/>
        </authorList>
    </citation>
    <scope>NUCLEOTIDE SEQUENCE</scope>
    <source>
        <strain evidence="2">IBT 20477</strain>
    </source>
</reference>
<dbReference type="Pfam" id="PF00293">
    <property type="entry name" value="NUDIX"/>
    <property type="match status" value="1"/>
</dbReference>
<comment type="caution">
    <text evidence="2">The sequence shown here is derived from an EMBL/GenBank/DDBJ whole genome shotgun (WGS) entry which is preliminary data.</text>
</comment>
<proteinExistence type="predicted"/>